<dbReference type="EMBL" id="CP027169">
    <property type="protein sequence ID" value="AVK04622.1"/>
    <property type="molecule type" value="Genomic_DNA"/>
</dbReference>
<organism evidence="1 2">
    <name type="scientific">Pseudomonas paraeruginosa</name>
    <dbReference type="NCBI Taxonomy" id="2994495"/>
    <lineage>
        <taxon>Bacteria</taxon>
        <taxon>Pseudomonadati</taxon>
        <taxon>Pseudomonadota</taxon>
        <taxon>Gammaproteobacteria</taxon>
        <taxon>Pseudomonadales</taxon>
        <taxon>Pseudomonadaceae</taxon>
        <taxon>Pseudomonas</taxon>
    </lineage>
</organism>
<gene>
    <name evidence="1" type="ORF">CSB93_4412</name>
</gene>
<protein>
    <submittedName>
        <fullName evidence="1">Uncharacterized protein</fullName>
    </submittedName>
</protein>
<sequence length="75" mass="8279">MNVGLLVVLSSHAADLFLLLSRNTVATTVRARTSAGKEARGRHGEVWTKRGVAMLIRRNGLAERPWRGAGRRSRL</sequence>
<dbReference type="AlphaFoldDB" id="A0A2R3IRR7"/>
<dbReference type="Proteomes" id="UP000238390">
    <property type="component" value="Chromosome"/>
</dbReference>
<evidence type="ECO:0000313" key="1">
    <source>
        <dbReference type="EMBL" id="AVK04622.1"/>
    </source>
</evidence>
<reference evidence="1 2" key="1">
    <citation type="submission" date="2018-02" db="EMBL/GenBank/DDBJ databases">
        <title>FDA/CDC Antimicrobial Resistant Isolate Bank Genome Sequencing.</title>
        <authorList>
            <person name="Benahmed F.H."/>
            <person name="Lutgring J.D."/>
            <person name="Yoo B."/>
            <person name="Machado M."/>
            <person name="Brown A."/>
            <person name="McAllister G."/>
            <person name="Perry A."/>
            <person name="Halpin A.L."/>
            <person name="Vavikolanu K."/>
            <person name="Ott S."/>
            <person name="Zhao X."/>
            <person name="Tallon L.J."/>
            <person name="Sadzewicz L."/>
            <person name="Aluvathingal J."/>
            <person name="Nadendla S."/>
            <person name="Voskania-kordi A."/>
            <person name="Simonyan V."/>
            <person name="Patel J."/>
            <person name="Shawar R.M."/>
        </authorList>
    </citation>
    <scope>NUCLEOTIDE SEQUENCE [LARGE SCALE GENOMIC DNA]</scope>
    <source>
        <strain evidence="1 2">AR_0356</strain>
    </source>
</reference>
<proteinExistence type="predicted"/>
<evidence type="ECO:0000313" key="2">
    <source>
        <dbReference type="Proteomes" id="UP000238390"/>
    </source>
</evidence>
<accession>A0A2R3IRR7</accession>
<name>A0A2R3IRR7_9PSED</name>
<keyword evidence="2" id="KW-1185">Reference proteome</keyword>